<organism evidence="11 12">
    <name type="scientific">Amycolatopsis magusensis</name>
    <dbReference type="NCBI Taxonomy" id="882444"/>
    <lineage>
        <taxon>Bacteria</taxon>
        <taxon>Bacillati</taxon>
        <taxon>Actinomycetota</taxon>
        <taxon>Actinomycetes</taxon>
        <taxon>Pseudonocardiales</taxon>
        <taxon>Pseudonocardiaceae</taxon>
        <taxon>Amycolatopsis</taxon>
    </lineage>
</organism>
<dbReference type="Proteomes" id="UP000741013">
    <property type="component" value="Unassembled WGS sequence"/>
</dbReference>
<dbReference type="RefSeq" id="WP_209663084.1">
    <property type="nucleotide sequence ID" value="NZ_JAGGMS010000001.1"/>
</dbReference>
<keyword evidence="7" id="KW-0067">ATP-binding</keyword>
<evidence type="ECO:0000256" key="4">
    <source>
        <dbReference type="ARBA" id="ARBA00022679"/>
    </source>
</evidence>
<keyword evidence="12" id="KW-1185">Reference proteome</keyword>
<keyword evidence="6 11" id="KW-0418">Kinase</keyword>
<feature type="transmembrane region" description="Helical" evidence="9">
    <location>
        <begin position="134"/>
        <end position="151"/>
    </location>
</feature>
<evidence type="ECO:0000256" key="1">
    <source>
        <dbReference type="ARBA" id="ARBA00000085"/>
    </source>
</evidence>
<protein>
    <recommendedName>
        <fullName evidence="2">histidine kinase</fullName>
        <ecNumber evidence="2">2.7.13.3</ecNumber>
    </recommendedName>
</protein>
<dbReference type="EC" id="2.7.13.3" evidence="2"/>
<evidence type="ECO:0000256" key="3">
    <source>
        <dbReference type="ARBA" id="ARBA00022553"/>
    </source>
</evidence>
<keyword evidence="4" id="KW-0808">Transferase</keyword>
<keyword evidence="3" id="KW-0597">Phosphoprotein</keyword>
<feature type="transmembrane region" description="Helical" evidence="9">
    <location>
        <begin position="99"/>
        <end position="122"/>
    </location>
</feature>
<dbReference type="EMBL" id="JAGGMS010000001">
    <property type="protein sequence ID" value="MBP2179363.1"/>
    <property type="molecule type" value="Genomic_DNA"/>
</dbReference>
<accession>A0ABS4PKJ2</accession>
<feature type="transmembrane region" description="Helical" evidence="9">
    <location>
        <begin position="62"/>
        <end position="79"/>
    </location>
</feature>
<evidence type="ECO:0000256" key="5">
    <source>
        <dbReference type="ARBA" id="ARBA00022741"/>
    </source>
</evidence>
<comment type="catalytic activity">
    <reaction evidence="1">
        <text>ATP + protein L-histidine = ADP + protein N-phospho-L-histidine.</text>
        <dbReference type="EC" id="2.7.13.3"/>
    </reaction>
</comment>
<sequence>MRDITGSLARQAWLIAVVCMVSDVSVALLIGPPLDHWQTWLIGLGTIAADLALAGPARLSGLVALGHALLYPLTPLLLNDLPGAEASNTAGMLIAGYRAGAWLTTLPAVASLLALIAGSMAGELLEANLAGRDWRLLSAILLANTVLPWLVGRYTTERRAQIAELERREEAAVRRAVAEERSSVARDLHDVISHHVSAIGMHAGAARLGLAEAGETPVHRSLSAVETASRAAMEDLRRMLDLLHGEHTAVRQPGTGNLDELLERTRAAGLPARLHTQGVPGELPGSVDVAVYRVAQEGLTNALRHGAGGPVDVKLCYRTEEISLSVTNPIRPGPAARTGEGTRRGLAGLRQRVALFGGEFSSGPTDDGRSWRISATFPVDGA</sequence>
<dbReference type="CDD" id="cd16917">
    <property type="entry name" value="HATPase_UhpB-NarQ-NarX-like"/>
    <property type="match status" value="1"/>
</dbReference>
<evidence type="ECO:0000313" key="12">
    <source>
        <dbReference type="Proteomes" id="UP000741013"/>
    </source>
</evidence>
<evidence type="ECO:0000259" key="10">
    <source>
        <dbReference type="Pfam" id="PF07730"/>
    </source>
</evidence>
<dbReference type="Pfam" id="PF07730">
    <property type="entry name" value="HisKA_3"/>
    <property type="match status" value="1"/>
</dbReference>
<proteinExistence type="predicted"/>
<dbReference type="InterPro" id="IPR011712">
    <property type="entry name" value="Sig_transdc_His_kin_sub3_dim/P"/>
</dbReference>
<dbReference type="PANTHER" id="PTHR24421">
    <property type="entry name" value="NITRATE/NITRITE SENSOR PROTEIN NARX-RELATED"/>
    <property type="match status" value="1"/>
</dbReference>
<keyword evidence="9" id="KW-1133">Transmembrane helix</keyword>
<evidence type="ECO:0000313" key="11">
    <source>
        <dbReference type="EMBL" id="MBP2179363.1"/>
    </source>
</evidence>
<evidence type="ECO:0000256" key="6">
    <source>
        <dbReference type="ARBA" id="ARBA00022777"/>
    </source>
</evidence>
<dbReference type="Gene3D" id="3.30.565.10">
    <property type="entry name" value="Histidine kinase-like ATPase, C-terminal domain"/>
    <property type="match status" value="1"/>
</dbReference>
<evidence type="ECO:0000256" key="9">
    <source>
        <dbReference type="SAM" id="Phobius"/>
    </source>
</evidence>
<name>A0ABS4PKJ2_9PSEU</name>
<keyword evidence="8" id="KW-0902">Two-component regulatory system</keyword>
<keyword evidence="5" id="KW-0547">Nucleotide-binding</keyword>
<dbReference type="InterPro" id="IPR036890">
    <property type="entry name" value="HATPase_C_sf"/>
</dbReference>
<dbReference type="SUPFAM" id="SSF55874">
    <property type="entry name" value="ATPase domain of HSP90 chaperone/DNA topoisomerase II/histidine kinase"/>
    <property type="match status" value="1"/>
</dbReference>
<comment type="caution">
    <text evidence="11">The sequence shown here is derived from an EMBL/GenBank/DDBJ whole genome shotgun (WGS) entry which is preliminary data.</text>
</comment>
<dbReference type="Gene3D" id="1.20.5.1930">
    <property type="match status" value="1"/>
</dbReference>
<reference evidence="11 12" key="1">
    <citation type="submission" date="2021-03" db="EMBL/GenBank/DDBJ databases">
        <title>Sequencing the genomes of 1000 actinobacteria strains.</title>
        <authorList>
            <person name="Klenk H.-P."/>
        </authorList>
    </citation>
    <scope>NUCLEOTIDE SEQUENCE [LARGE SCALE GENOMIC DNA]</scope>
    <source>
        <strain evidence="11 12">DSM 45510</strain>
    </source>
</reference>
<gene>
    <name evidence="11" type="ORF">JOM49_000889</name>
</gene>
<keyword evidence="9" id="KW-0472">Membrane</keyword>
<evidence type="ECO:0000256" key="2">
    <source>
        <dbReference type="ARBA" id="ARBA00012438"/>
    </source>
</evidence>
<dbReference type="InterPro" id="IPR050482">
    <property type="entry name" value="Sensor_HK_TwoCompSys"/>
</dbReference>
<feature type="domain" description="Signal transduction histidine kinase subgroup 3 dimerisation and phosphoacceptor" evidence="10">
    <location>
        <begin position="180"/>
        <end position="244"/>
    </location>
</feature>
<dbReference type="PANTHER" id="PTHR24421:SF10">
    <property type="entry name" value="NITRATE_NITRITE SENSOR PROTEIN NARQ"/>
    <property type="match status" value="1"/>
</dbReference>
<evidence type="ECO:0000256" key="8">
    <source>
        <dbReference type="ARBA" id="ARBA00023012"/>
    </source>
</evidence>
<dbReference type="GO" id="GO:0016301">
    <property type="term" value="F:kinase activity"/>
    <property type="evidence" value="ECO:0007669"/>
    <property type="project" value="UniProtKB-KW"/>
</dbReference>
<feature type="transmembrane region" description="Helical" evidence="9">
    <location>
        <begin position="12"/>
        <end position="31"/>
    </location>
</feature>
<keyword evidence="9" id="KW-0812">Transmembrane</keyword>
<evidence type="ECO:0000256" key="7">
    <source>
        <dbReference type="ARBA" id="ARBA00022840"/>
    </source>
</evidence>